<dbReference type="InterPro" id="IPR007099">
    <property type="entry name" value="RNA-dir_pol_NSvirus"/>
</dbReference>
<dbReference type="EMBL" id="MG600038">
    <property type="protein sequence ID" value="AVM87621.1"/>
    <property type="molecule type" value="Viral_cRNA"/>
</dbReference>
<accession>A0A2P1GNP3</accession>
<comment type="catalytic activity">
    <reaction evidence="8">
        <text>RNA(n) + a ribonucleoside 5'-triphosphate = RNA(n+1) + diphosphate</text>
        <dbReference type="Rhea" id="RHEA:21248"/>
        <dbReference type="Rhea" id="RHEA-COMP:14527"/>
        <dbReference type="Rhea" id="RHEA-COMP:17342"/>
        <dbReference type="ChEBI" id="CHEBI:33019"/>
        <dbReference type="ChEBI" id="CHEBI:61557"/>
        <dbReference type="ChEBI" id="CHEBI:140395"/>
        <dbReference type="EC" id="2.7.7.48"/>
    </reaction>
</comment>
<dbReference type="GO" id="GO:0003723">
    <property type="term" value="F:RNA binding"/>
    <property type="evidence" value="ECO:0007669"/>
    <property type="project" value="InterPro"/>
</dbReference>
<dbReference type="PROSITE" id="PS50525">
    <property type="entry name" value="RDRP_SSRNA_NEG_SEG"/>
    <property type="match status" value="1"/>
</dbReference>
<sequence length="749" mass="83983">MNINPYMLFLDISVQAGISTTFPYTGVPPYSHGTGTGYTVETVNRTHEYAKNGREVLSDITGGLLIDPTNGPLPEDNEPSAYAQLDCVLEALDIMDLTHPGLFDSAAQNAMEALTVTTVDKLTQGRQTYDWTVDRNNPAATALNTTIRAFALNGLEGANKGGLLDFCKDVITSFEKEEMEYYTIKTNKKKVPKPNKRGFIIKREPYKAKDKMDRRTYIRRAVSLNTMTKDAERGKLKRRAIATPPMQIRGFVHVVETMARHICEGLEQSGLPVGGNEKKAKLSNAVAKMLSLCPPEGTSMTVTGDNTKWNECLSPRIFLAMTERITRNSPVWFRDFCSVAPVMFNNKMAKLGRGYMLTSEAKRTKAQIPANLLFSIPLTRYNEETRKKLEKMRPFYLDGLCSLSPGMMMGMFNMLSTVLGVAILGIRKLGSKKYEWDGLQSSDDFALFINGETEEDCLVGINDFYRTCKTVGINMSKKKSYCNLTGSFEFTSMFYRDDFVANFAMELPSYGVAGVNESADMAIGMTIIKNGMINNGMGAATAQTAIQLFIADYRQTYKCHKGDSKVDGKRMKIIKELWEQTRSRDGLLVSDGGSNLYNIRNLHVPEVVLKYGLMDPEYRGRLLHPQNPFVGHMSIDGLKEADIAPAHGPVKKMEYDAVSGTHSWRTKRNRSILNTDRKNMILEEQCYAKCCNLFEACFQSAAYRKPVGTQSLKDAMVYRLKLDSRIDFENGKLTEEEYGECQKMLSELS</sequence>
<evidence type="ECO:0000256" key="7">
    <source>
        <dbReference type="ARBA" id="ARBA00022953"/>
    </source>
</evidence>
<evidence type="ECO:0000256" key="8">
    <source>
        <dbReference type="RuleBase" id="RU004330"/>
    </source>
</evidence>
<evidence type="ECO:0000256" key="4">
    <source>
        <dbReference type="ARBA" id="ARBA00022679"/>
    </source>
</evidence>
<proteinExistence type="predicted"/>
<name>A0A2P1GNP3_9ORTO</name>
<dbReference type="PIRSF" id="PIRSF000827">
    <property type="entry name" value="RdRPol_OMV"/>
    <property type="match status" value="1"/>
</dbReference>
<dbReference type="Pfam" id="PF00602">
    <property type="entry name" value="Flu_PB1"/>
    <property type="match status" value="1"/>
</dbReference>
<keyword evidence="7" id="KW-0693">Viral RNA replication</keyword>
<evidence type="ECO:0000256" key="2">
    <source>
        <dbReference type="ARBA" id="ARBA00020035"/>
    </source>
</evidence>
<reference evidence="10" key="1">
    <citation type="journal article" date="2018" name="Nature">
        <title>The evolutionary history of vertebrate RNA viruses.</title>
        <authorList>
            <person name="Shi M."/>
            <person name="Lin X.D."/>
            <person name="Chen X."/>
            <person name="Tian J.H."/>
            <person name="Chen L.J."/>
            <person name="Li K."/>
            <person name="Wang W."/>
            <person name="Eden J.S."/>
            <person name="Shen J.J."/>
            <person name="Liu L."/>
            <person name="Holmes E.C."/>
            <person name="Zhang Y.Z."/>
        </authorList>
    </citation>
    <scope>NUCLEOTIDE SEQUENCE</scope>
    <source>
        <strain evidence="10">WHQSR4065</strain>
    </source>
</reference>
<dbReference type="GO" id="GO:0039694">
    <property type="term" value="P:viral RNA genome replication"/>
    <property type="evidence" value="ECO:0007669"/>
    <property type="project" value="InterPro"/>
</dbReference>
<feature type="domain" description="RdRp catalytic" evidence="9">
    <location>
        <begin position="289"/>
        <end position="481"/>
    </location>
</feature>
<keyword evidence="6" id="KW-0547">Nucleotide-binding</keyword>
<evidence type="ECO:0000313" key="10">
    <source>
        <dbReference type="EMBL" id="AVM87621.1"/>
    </source>
</evidence>
<keyword evidence="4" id="KW-0808">Transferase</keyword>
<keyword evidence="5" id="KW-0548">Nucleotidyltransferase</keyword>
<evidence type="ECO:0000256" key="1">
    <source>
        <dbReference type="ARBA" id="ARBA00012494"/>
    </source>
</evidence>
<evidence type="ECO:0000256" key="3">
    <source>
        <dbReference type="ARBA" id="ARBA00022484"/>
    </source>
</evidence>
<dbReference type="InterPro" id="IPR001407">
    <property type="entry name" value="RNA_pol_PB1_influenza"/>
</dbReference>
<evidence type="ECO:0000256" key="6">
    <source>
        <dbReference type="ARBA" id="ARBA00022741"/>
    </source>
</evidence>
<dbReference type="GO" id="GO:0003968">
    <property type="term" value="F:RNA-directed RNA polymerase activity"/>
    <property type="evidence" value="ECO:0007669"/>
    <property type="project" value="UniProtKB-KW"/>
</dbReference>
<evidence type="ECO:0000259" key="9">
    <source>
        <dbReference type="PROSITE" id="PS50525"/>
    </source>
</evidence>
<evidence type="ECO:0000256" key="5">
    <source>
        <dbReference type="ARBA" id="ARBA00022695"/>
    </source>
</evidence>
<dbReference type="GO" id="GO:0000166">
    <property type="term" value="F:nucleotide binding"/>
    <property type="evidence" value="ECO:0007669"/>
    <property type="project" value="UniProtKB-KW"/>
</dbReference>
<organism evidence="10">
    <name type="scientific">Wuhan spiny eel influenza virus</name>
    <dbReference type="NCBI Taxonomy" id="2116483"/>
    <lineage>
        <taxon>Viruses</taxon>
        <taxon>Riboviria</taxon>
        <taxon>Orthornavirae</taxon>
        <taxon>Negarnaviricota</taxon>
        <taxon>Polyploviricotina</taxon>
        <taxon>Insthoviricetes</taxon>
        <taxon>Articulavirales</taxon>
        <taxon>Orthomyxoviridae</taxon>
    </lineage>
</organism>
<dbReference type="EC" id="2.7.7.48" evidence="1 8"/>
<protein>
    <recommendedName>
        <fullName evidence="2 8">RNA-directed RNA polymerase catalytic subunit</fullName>
        <ecNumber evidence="1 8">2.7.7.48</ecNumber>
    </recommendedName>
</protein>
<dbReference type="Gene3D" id="6.10.140.720">
    <property type="match status" value="1"/>
</dbReference>
<keyword evidence="3 8" id="KW-0696">RNA-directed RNA polymerase</keyword>